<feature type="compositionally biased region" description="Polar residues" evidence="1">
    <location>
        <begin position="45"/>
        <end position="56"/>
    </location>
</feature>
<feature type="region of interest" description="Disordered" evidence="1">
    <location>
        <begin position="40"/>
        <end position="81"/>
    </location>
</feature>
<accession>A0ABU6SGM5</accession>
<name>A0ABU6SGM5_9FABA</name>
<reference evidence="2 3" key="1">
    <citation type="journal article" date="2023" name="Plants (Basel)">
        <title>Bridging the Gap: Combining Genomics and Transcriptomics Approaches to Understand Stylosanthes scabra, an Orphan Legume from the Brazilian Caatinga.</title>
        <authorList>
            <person name="Ferreira-Neto J.R.C."/>
            <person name="da Silva M.D."/>
            <person name="Binneck E."/>
            <person name="de Melo N.F."/>
            <person name="da Silva R.H."/>
            <person name="de Melo A.L.T.M."/>
            <person name="Pandolfi V."/>
            <person name="Bustamante F.O."/>
            <person name="Brasileiro-Vidal A.C."/>
            <person name="Benko-Iseppon A.M."/>
        </authorList>
    </citation>
    <scope>NUCLEOTIDE SEQUENCE [LARGE SCALE GENOMIC DNA]</scope>
    <source>
        <tissue evidence="2">Leaves</tissue>
    </source>
</reference>
<feature type="compositionally biased region" description="Basic and acidic residues" evidence="1">
    <location>
        <begin position="57"/>
        <end position="68"/>
    </location>
</feature>
<dbReference type="Proteomes" id="UP001341840">
    <property type="component" value="Unassembled WGS sequence"/>
</dbReference>
<proteinExistence type="predicted"/>
<sequence>MISSPFSSSPLSPLSSSPPLSSLKTLRITEASRVLPANLHKKEANSSVISEQSLEIQDTKASKDDHLTDSGGNQKPLTPSLKRKTIEVGPFFFLLLNG</sequence>
<gene>
    <name evidence="2" type="ORF">PIB30_046742</name>
</gene>
<evidence type="ECO:0000313" key="3">
    <source>
        <dbReference type="Proteomes" id="UP001341840"/>
    </source>
</evidence>
<protein>
    <submittedName>
        <fullName evidence="2">Uncharacterized protein</fullName>
    </submittedName>
</protein>
<organism evidence="2 3">
    <name type="scientific">Stylosanthes scabra</name>
    <dbReference type="NCBI Taxonomy" id="79078"/>
    <lineage>
        <taxon>Eukaryota</taxon>
        <taxon>Viridiplantae</taxon>
        <taxon>Streptophyta</taxon>
        <taxon>Embryophyta</taxon>
        <taxon>Tracheophyta</taxon>
        <taxon>Spermatophyta</taxon>
        <taxon>Magnoliopsida</taxon>
        <taxon>eudicotyledons</taxon>
        <taxon>Gunneridae</taxon>
        <taxon>Pentapetalae</taxon>
        <taxon>rosids</taxon>
        <taxon>fabids</taxon>
        <taxon>Fabales</taxon>
        <taxon>Fabaceae</taxon>
        <taxon>Papilionoideae</taxon>
        <taxon>50 kb inversion clade</taxon>
        <taxon>dalbergioids sensu lato</taxon>
        <taxon>Dalbergieae</taxon>
        <taxon>Pterocarpus clade</taxon>
        <taxon>Stylosanthes</taxon>
    </lineage>
</organism>
<comment type="caution">
    <text evidence="2">The sequence shown here is derived from an EMBL/GenBank/DDBJ whole genome shotgun (WGS) entry which is preliminary data.</text>
</comment>
<feature type="region of interest" description="Disordered" evidence="1">
    <location>
        <begin position="1"/>
        <end position="21"/>
    </location>
</feature>
<evidence type="ECO:0000256" key="1">
    <source>
        <dbReference type="SAM" id="MobiDB-lite"/>
    </source>
</evidence>
<dbReference type="EMBL" id="JASCZI010060709">
    <property type="protein sequence ID" value="MED6135466.1"/>
    <property type="molecule type" value="Genomic_DNA"/>
</dbReference>
<evidence type="ECO:0000313" key="2">
    <source>
        <dbReference type="EMBL" id="MED6135466.1"/>
    </source>
</evidence>
<keyword evidence="3" id="KW-1185">Reference proteome</keyword>